<keyword evidence="2" id="KW-1185">Reference proteome</keyword>
<organism evidence="1 2">
    <name type="scientific">Ramlibacter aquaticus</name>
    <dbReference type="NCBI Taxonomy" id="2780094"/>
    <lineage>
        <taxon>Bacteria</taxon>
        <taxon>Pseudomonadati</taxon>
        <taxon>Pseudomonadota</taxon>
        <taxon>Betaproteobacteria</taxon>
        <taxon>Burkholderiales</taxon>
        <taxon>Comamonadaceae</taxon>
        <taxon>Ramlibacter</taxon>
    </lineage>
</organism>
<dbReference type="RefSeq" id="WP_193782195.1">
    <property type="nucleotide sequence ID" value="NZ_JADDOJ010000117.1"/>
</dbReference>
<accession>A0ABR9SK15</accession>
<reference evidence="1 2" key="1">
    <citation type="submission" date="2020-10" db="EMBL/GenBank/DDBJ databases">
        <title>Draft genome of Ramlibacter aquaticus LMG 30558.</title>
        <authorList>
            <person name="Props R."/>
        </authorList>
    </citation>
    <scope>NUCLEOTIDE SEQUENCE [LARGE SCALE GENOMIC DNA]</scope>
    <source>
        <strain evidence="1 2">LMG 30558</strain>
    </source>
</reference>
<dbReference type="Proteomes" id="UP000715965">
    <property type="component" value="Unassembled WGS sequence"/>
</dbReference>
<evidence type="ECO:0000313" key="2">
    <source>
        <dbReference type="Proteomes" id="UP000715965"/>
    </source>
</evidence>
<sequence length="161" mass="17302">MKKISTGNTLPTPLARELAGEAAERAWNAAISGGGMEDATVPAHLLEETDSRPPADAAGQSLQAEPSFDNVLAEVRRHNRACPLPQAWARLYRILIAHAVRTGVEPPVPPVDQQAWAGTPSMSKRAVLRAQLEWADAFGCLAPVHAFLVQLPDAQWTLIGD</sequence>
<dbReference type="EMBL" id="JADDOJ010000117">
    <property type="protein sequence ID" value="MBE7942648.1"/>
    <property type="molecule type" value="Genomic_DNA"/>
</dbReference>
<evidence type="ECO:0000313" key="1">
    <source>
        <dbReference type="EMBL" id="MBE7942648.1"/>
    </source>
</evidence>
<name>A0ABR9SK15_9BURK</name>
<comment type="caution">
    <text evidence="1">The sequence shown here is derived from an EMBL/GenBank/DDBJ whole genome shotgun (WGS) entry which is preliminary data.</text>
</comment>
<protein>
    <submittedName>
        <fullName evidence="1">Uncharacterized protein</fullName>
    </submittedName>
</protein>
<proteinExistence type="predicted"/>
<gene>
    <name evidence="1" type="ORF">IM725_18925</name>
</gene>